<dbReference type="SUPFAM" id="SSF53448">
    <property type="entry name" value="Nucleotide-diphospho-sugar transferases"/>
    <property type="match status" value="1"/>
</dbReference>
<dbReference type="InterPro" id="IPR029044">
    <property type="entry name" value="Nucleotide-diphossugar_trans"/>
</dbReference>
<protein>
    <submittedName>
        <fullName evidence="2">Glycosyltransferase involved in cell wall biosynthesis</fullName>
    </submittedName>
</protein>
<evidence type="ECO:0000313" key="2">
    <source>
        <dbReference type="EMBL" id="MBB5844221.1"/>
    </source>
</evidence>
<comment type="caution">
    <text evidence="2">The sequence shown here is derived from an EMBL/GenBank/DDBJ whole genome shotgun (WGS) entry which is preliminary data.</text>
</comment>
<evidence type="ECO:0000259" key="1">
    <source>
        <dbReference type="Pfam" id="PF00535"/>
    </source>
</evidence>
<dbReference type="EMBL" id="JACHMJ010000001">
    <property type="protein sequence ID" value="MBB5844221.1"/>
    <property type="molecule type" value="Genomic_DNA"/>
</dbReference>
<keyword evidence="3" id="KW-1185">Reference proteome</keyword>
<accession>A0A841AR17</accession>
<name>A0A841AR17_9MICO</name>
<gene>
    <name evidence="2" type="ORF">HD599_002544</name>
</gene>
<feature type="domain" description="Glycosyltransferase 2-like" evidence="1">
    <location>
        <begin position="6"/>
        <end position="123"/>
    </location>
</feature>
<evidence type="ECO:0000313" key="3">
    <source>
        <dbReference type="Proteomes" id="UP000536685"/>
    </source>
</evidence>
<dbReference type="Gene3D" id="3.90.550.10">
    <property type="entry name" value="Spore Coat Polysaccharide Biosynthesis Protein SpsA, Chain A"/>
    <property type="match status" value="1"/>
</dbReference>
<dbReference type="GO" id="GO:0016740">
    <property type="term" value="F:transferase activity"/>
    <property type="evidence" value="ECO:0007669"/>
    <property type="project" value="UniProtKB-KW"/>
</dbReference>
<reference evidence="2 3" key="1">
    <citation type="submission" date="2020-08" db="EMBL/GenBank/DDBJ databases">
        <title>Sequencing the genomes of 1000 actinobacteria strains.</title>
        <authorList>
            <person name="Klenk H.-P."/>
        </authorList>
    </citation>
    <scope>NUCLEOTIDE SEQUENCE [LARGE SCALE GENOMIC DNA]</scope>
    <source>
        <strain evidence="2 3">DSM 105784</strain>
    </source>
</reference>
<sequence length="297" mass="33378">MTFHIMLPFWGSFEHFREAVESVLAQTDPDWKLTVVDDVYPDLAPGEWLQALGDPRIEYIRNEVNLGVSRNYVKCVGLMQGEYSMLFGCDDVMLPGYLARVKELLTRHPGAAVIQPGVEVIDGDGVVSEPLVDRVKNRSRLSGAGARVYSGEVLAHSLLRGNWTYFPALVWKVELLRTYGFNQKLDVVQDLIMLLDIIEGGGEFVLDDEVVFRYRRHQQSVSSATATDGSRFKQERELFDAEVKRFEAIGWRRAARAARWHTLSRLNALTRIPLAVRQGNGKGVKALLTHAAGGHIQ</sequence>
<dbReference type="Pfam" id="PF00535">
    <property type="entry name" value="Glycos_transf_2"/>
    <property type="match status" value="1"/>
</dbReference>
<dbReference type="InterPro" id="IPR001173">
    <property type="entry name" value="Glyco_trans_2-like"/>
</dbReference>
<dbReference type="RefSeq" id="WP_184238161.1">
    <property type="nucleotide sequence ID" value="NZ_JACHMJ010000001.1"/>
</dbReference>
<organism evidence="2 3">
    <name type="scientific">Conyzicola lurida</name>
    <dbReference type="NCBI Taxonomy" id="1172621"/>
    <lineage>
        <taxon>Bacteria</taxon>
        <taxon>Bacillati</taxon>
        <taxon>Actinomycetota</taxon>
        <taxon>Actinomycetes</taxon>
        <taxon>Micrococcales</taxon>
        <taxon>Microbacteriaceae</taxon>
        <taxon>Conyzicola</taxon>
    </lineage>
</organism>
<dbReference type="AlphaFoldDB" id="A0A841AR17"/>
<dbReference type="Proteomes" id="UP000536685">
    <property type="component" value="Unassembled WGS sequence"/>
</dbReference>
<keyword evidence="2" id="KW-0808">Transferase</keyword>
<proteinExistence type="predicted"/>